<sequence length="113" mass="12589">MFLQLQRIGIHLGDMLLQPFESSAVGLPCYRGGEQQFHGSEVLALIAQILYCQCSHFLCDGGARKTNYEIGLCGEVMTECGTMRQLQERIFVRSSLIKHAALFCSIECVNAML</sequence>
<protein>
    <submittedName>
        <fullName evidence="1">Uncharacterized protein</fullName>
    </submittedName>
</protein>
<comment type="caution">
    <text evidence="1">The sequence shown here is derived from an EMBL/GenBank/DDBJ whole genome shotgun (WGS) entry which is preliminary data.</text>
</comment>
<keyword evidence="2" id="KW-1185">Reference proteome</keyword>
<name>A0ACB8YSV7_9ASTR</name>
<organism evidence="1 2">
    <name type="scientific">Smallanthus sonchifolius</name>
    <dbReference type="NCBI Taxonomy" id="185202"/>
    <lineage>
        <taxon>Eukaryota</taxon>
        <taxon>Viridiplantae</taxon>
        <taxon>Streptophyta</taxon>
        <taxon>Embryophyta</taxon>
        <taxon>Tracheophyta</taxon>
        <taxon>Spermatophyta</taxon>
        <taxon>Magnoliopsida</taxon>
        <taxon>eudicotyledons</taxon>
        <taxon>Gunneridae</taxon>
        <taxon>Pentapetalae</taxon>
        <taxon>asterids</taxon>
        <taxon>campanulids</taxon>
        <taxon>Asterales</taxon>
        <taxon>Asteraceae</taxon>
        <taxon>Asteroideae</taxon>
        <taxon>Heliantheae alliance</taxon>
        <taxon>Millerieae</taxon>
        <taxon>Smallanthus</taxon>
    </lineage>
</organism>
<reference evidence="1 2" key="2">
    <citation type="journal article" date="2022" name="Mol. Ecol. Resour.">
        <title>The genomes of chicory, endive, great burdock and yacon provide insights into Asteraceae paleo-polyploidization history and plant inulin production.</title>
        <authorList>
            <person name="Fan W."/>
            <person name="Wang S."/>
            <person name="Wang H."/>
            <person name="Wang A."/>
            <person name="Jiang F."/>
            <person name="Liu H."/>
            <person name="Zhao H."/>
            <person name="Xu D."/>
            <person name="Zhang Y."/>
        </authorList>
    </citation>
    <scope>NUCLEOTIDE SEQUENCE [LARGE SCALE GENOMIC DNA]</scope>
    <source>
        <strain evidence="2">cv. Yunnan</strain>
        <tissue evidence="1">Leaves</tissue>
    </source>
</reference>
<evidence type="ECO:0000313" key="2">
    <source>
        <dbReference type="Proteomes" id="UP001056120"/>
    </source>
</evidence>
<dbReference type="EMBL" id="CM042044">
    <property type="protein sequence ID" value="KAI3688155.1"/>
    <property type="molecule type" value="Genomic_DNA"/>
</dbReference>
<proteinExistence type="predicted"/>
<reference evidence="2" key="1">
    <citation type="journal article" date="2022" name="Mol. Ecol. Resour.">
        <title>The genomes of chicory, endive, great burdock and yacon provide insights into Asteraceae palaeo-polyploidization history and plant inulin production.</title>
        <authorList>
            <person name="Fan W."/>
            <person name="Wang S."/>
            <person name="Wang H."/>
            <person name="Wang A."/>
            <person name="Jiang F."/>
            <person name="Liu H."/>
            <person name="Zhao H."/>
            <person name="Xu D."/>
            <person name="Zhang Y."/>
        </authorList>
    </citation>
    <scope>NUCLEOTIDE SEQUENCE [LARGE SCALE GENOMIC DNA]</scope>
    <source>
        <strain evidence="2">cv. Yunnan</strain>
    </source>
</reference>
<evidence type="ECO:0000313" key="1">
    <source>
        <dbReference type="EMBL" id="KAI3688155.1"/>
    </source>
</evidence>
<accession>A0ACB8YSV7</accession>
<gene>
    <name evidence="1" type="ORF">L1987_81864</name>
</gene>
<dbReference type="Proteomes" id="UP001056120">
    <property type="component" value="Linkage Group LG27"/>
</dbReference>